<keyword evidence="2" id="KW-1185">Reference proteome</keyword>
<dbReference type="InterPro" id="IPR010848">
    <property type="entry name" value="DUF1465"/>
</dbReference>
<gene>
    <name evidence="1" type="ORF">BN1012_Phect717</name>
</gene>
<dbReference type="EMBL" id="HG966617">
    <property type="protein sequence ID" value="CDO58931.1"/>
    <property type="molecule type" value="Genomic_DNA"/>
</dbReference>
<name>X5MM40_9HYPH</name>
<dbReference type="Proteomes" id="UP000032160">
    <property type="component" value="Chromosome I"/>
</dbReference>
<dbReference type="AlphaFoldDB" id="X5MM40"/>
<organism evidence="1 2">
    <name type="scientific">Candidatus Phaeomarinibacter ectocarpi</name>
    <dbReference type="NCBI Taxonomy" id="1458461"/>
    <lineage>
        <taxon>Bacteria</taxon>
        <taxon>Pseudomonadati</taxon>
        <taxon>Pseudomonadota</taxon>
        <taxon>Alphaproteobacteria</taxon>
        <taxon>Hyphomicrobiales</taxon>
        <taxon>Parvibaculaceae</taxon>
        <taxon>Candidatus Phaeomarinibacter</taxon>
    </lineage>
</organism>
<sequence>MGTVDGKLNDVSMLGSVRNFAETAQFEQMFKDGMGMVEEAASYLDGEGRDHAKTLSRKGALAYAAESMRLTTRLMQVASWLLVQRAVARNEMTVTEARTQRYRLGAKELCYARPIEGADELPHPLADMIARSRRLYARVDRLDKMMHGDASEVEPKTAVARQLSKIESAFRQMKAEDRLH</sequence>
<dbReference type="Pfam" id="PF07323">
    <property type="entry name" value="DUF1465"/>
    <property type="match status" value="1"/>
</dbReference>
<reference evidence="1 2" key="1">
    <citation type="journal article" date="2014" name="Front. Genet.">
        <title>Genome and metabolic network of "Candidatus Phaeomarinobacter ectocarpi" Ec32, a new candidate genus of Alphaproteobacteria frequently associated with brown algae.</title>
        <authorList>
            <person name="Dittami S.M."/>
            <person name="Barbeyron T."/>
            <person name="Boyen C."/>
            <person name="Cambefort J."/>
            <person name="Collet G."/>
            <person name="Delage L."/>
            <person name="Gobet A."/>
            <person name="Groisillier A."/>
            <person name="Leblanc C."/>
            <person name="Michel G."/>
            <person name="Scornet D."/>
            <person name="Siegel A."/>
            <person name="Tapia J.E."/>
            <person name="Tonon T."/>
        </authorList>
    </citation>
    <scope>NUCLEOTIDE SEQUENCE [LARGE SCALE GENOMIC DNA]</scope>
    <source>
        <strain evidence="1 2">Ec32</strain>
    </source>
</reference>
<dbReference type="Gene3D" id="1.10.8.930">
    <property type="entry name" value="Protein of unknown function DUF1465"/>
    <property type="match status" value="1"/>
</dbReference>
<dbReference type="RefSeq" id="WP_043949747.1">
    <property type="nucleotide sequence ID" value="NZ_HG966617.1"/>
</dbReference>
<dbReference type="HOGENOM" id="CLU_114005_0_0_5"/>
<evidence type="ECO:0000313" key="2">
    <source>
        <dbReference type="Proteomes" id="UP000032160"/>
    </source>
</evidence>
<dbReference type="OrthoDB" id="9799531at2"/>
<dbReference type="PATRIC" id="fig|1458461.3.peg.717"/>
<evidence type="ECO:0000313" key="1">
    <source>
        <dbReference type="EMBL" id="CDO58931.1"/>
    </source>
</evidence>
<accession>X5MM40</accession>
<protein>
    <recommendedName>
        <fullName evidence="3">Regulator of CtrA degradation rcdA</fullName>
    </recommendedName>
</protein>
<evidence type="ECO:0008006" key="3">
    <source>
        <dbReference type="Google" id="ProtNLM"/>
    </source>
</evidence>
<dbReference type="InterPro" id="IPR038301">
    <property type="entry name" value="AraC-like_sf"/>
</dbReference>
<proteinExistence type="predicted"/>
<dbReference type="KEGG" id="pect:BN1012_Phect717"/>
<dbReference type="STRING" id="1458461.BN1012_Phect717"/>